<keyword evidence="1" id="KW-0472">Membrane</keyword>
<dbReference type="Proteomes" id="UP000176751">
    <property type="component" value="Unassembled WGS sequence"/>
</dbReference>
<dbReference type="InterPro" id="IPR018674">
    <property type="entry name" value="DUF2142_membrane"/>
</dbReference>
<feature type="transmembrane region" description="Helical" evidence="1">
    <location>
        <begin position="176"/>
        <end position="198"/>
    </location>
</feature>
<comment type="caution">
    <text evidence="2">The sequence shown here is derived from an EMBL/GenBank/DDBJ whole genome shotgun (WGS) entry which is preliminary data.</text>
</comment>
<keyword evidence="1" id="KW-1133">Transmembrane helix</keyword>
<organism evidence="2 3">
    <name type="scientific">Candidatus Curtissbacteria bacterium RIFOXYA1_FULL_41_14</name>
    <dbReference type="NCBI Taxonomy" id="1797737"/>
    <lineage>
        <taxon>Bacteria</taxon>
        <taxon>Candidatus Curtissiibacteriota</taxon>
    </lineage>
</organism>
<feature type="transmembrane region" description="Helical" evidence="1">
    <location>
        <begin position="383"/>
        <end position="403"/>
    </location>
</feature>
<protein>
    <recommendedName>
        <fullName evidence="4">Glycosyltransferase RgtA/B/C/D-like domain-containing protein</fullName>
    </recommendedName>
</protein>
<feature type="transmembrane region" description="Helical" evidence="1">
    <location>
        <begin position="244"/>
        <end position="260"/>
    </location>
</feature>
<evidence type="ECO:0000256" key="1">
    <source>
        <dbReference type="SAM" id="Phobius"/>
    </source>
</evidence>
<proteinExistence type="predicted"/>
<feature type="transmembrane region" description="Helical" evidence="1">
    <location>
        <begin position="205"/>
        <end position="238"/>
    </location>
</feature>
<dbReference type="EMBL" id="MFCA01000029">
    <property type="protein sequence ID" value="OGE01193.1"/>
    <property type="molecule type" value="Genomic_DNA"/>
</dbReference>
<reference evidence="2 3" key="1">
    <citation type="journal article" date="2016" name="Nat. Commun.">
        <title>Thousands of microbial genomes shed light on interconnected biogeochemical processes in an aquifer system.</title>
        <authorList>
            <person name="Anantharaman K."/>
            <person name="Brown C.T."/>
            <person name="Hug L.A."/>
            <person name="Sharon I."/>
            <person name="Castelle C.J."/>
            <person name="Probst A.J."/>
            <person name="Thomas B.C."/>
            <person name="Singh A."/>
            <person name="Wilkins M.J."/>
            <person name="Karaoz U."/>
            <person name="Brodie E.L."/>
            <person name="Williams K.H."/>
            <person name="Hubbard S.S."/>
            <person name="Banfield J.F."/>
        </authorList>
    </citation>
    <scope>NUCLEOTIDE SEQUENCE [LARGE SCALE GENOMIC DNA]</scope>
</reference>
<evidence type="ECO:0000313" key="2">
    <source>
        <dbReference type="EMBL" id="OGE01193.1"/>
    </source>
</evidence>
<accession>A0A1F5HAL1</accession>
<dbReference type="AlphaFoldDB" id="A0A1F5HAL1"/>
<name>A0A1F5HAL1_9BACT</name>
<gene>
    <name evidence="2" type="ORF">A2196_00590</name>
</gene>
<keyword evidence="1" id="KW-0812">Transmembrane</keyword>
<feature type="transmembrane region" description="Helical" evidence="1">
    <location>
        <begin position="418"/>
        <end position="437"/>
    </location>
</feature>
<evidence type="ECO:0008006" key="4">
    <source>
        <dbReference type="Google" id="ProtNLM"/>
    </source>
</evidence>
<evidence type="ECO:0000313" key="3">
    <source>
        <dbReference type="Proteomes" id="UP000176751"/>
    </source>
</evidence>
<dbReference type="STRING" id="1797737.A2196_00590"/>
<feature type="transmembrane region" description="Helical" evidence="1">
    <location>
        <begin position="149"/>
        <end position="170"/>
    </location>
</feature>
<feature type="transmembrane region" description="Helical" evidence="1">
    <location>
        <begin position="493"/>
        <end position="517"/>
    </location>
</feature>
<sequence>MNTSQLIRILLVSAFLNAVLWIVLTPLWQYPDEQAHFAQIQDVAELGQRPVDKLNTSLEITLSEKILGTERDGLGNNKFTYHPEFKLDYTDNYYGYQENLINNLPRSARTQLVKNEATLNPPLYPFLGSVFYRVFENASLFSRVYAVRLMSLIFFITMIIVSYKIGQIIFVKNKTLPLVLASLVAFTPMFVFASTGVLPDPLTNLLFSLVIFLSIKILTKGLNFFVIFFLTIVIILGFLTRQQFLISIPIVLFPILYQIFKNLKFLKKSLTLLLIFIVITFIASFFIKYLEPIRNFSFFEIGKVELSKLLDNRFLQFALWTARHTYDEVLPWYFGVYKWLSLTVPHINYQIINRLILIAFAGIIIKLLQIIKRRKVEELDLGLFFMLYASIVYFLIFLIWDYFFDLEHGYSFGIQGRYFFPMIIPHFTILTIGFWQVSQLIFKKFAKYLLFFIVFLMVIFNNVSLSYVSASYYETTNVSTFVKQISQYKPQILKGYLILFPLFVAIFLQVIFLFSFAKHIFARRARLQK</sequence>
<feature type="transmembrane region" description="Helical" evidence="1">
    <location>
        <begin position="272"/>
        <end position="290"/>
    </location>
</feature>
<feature type="transmembrane region" description="Helical" evidence="1">
    <location>
        <begin position="6"/>
        <end position="24"/>
    </location>
</feature>
<dbReference type="Pfam" id="PF09913">
    <property type="entry name" value="DUF2142"/>
    <property type="match status" value="1"/>
</dbReference>
<feature type="transmembrane region" description="Helical" evidence="1">
    <location>
        <begin position="351"/>
        <end position="371"/>
    </location>
</feature>
<feature type="transmembrane region" description="Helical" evidence="1">
    <location>
        <begin position="449"/>
        <end position="473"/>
    </location>
</feature>